<dbReference type="EMBL" id="AP023359">
    <property type="protein sequence ID" value="BCJ63391.1"/>
    <property type="molecule type" value="Genomic_DNA"/>
</dbReference>
<reference evidence="1" key="1">
    <citation type="submission" date="2020-08" db="EMBL/GenBank/DDBJ databases">
        <title>Whole genome shotgun sequence of Polymorphospora rubra NBRC 101157.</title>
        <authorList>
            <person name="Komaki H."/>
            <person name="Tamura T."/>
        </authorList>
    </citation>
    <scope>NUCLEOTIDE SEQUENCE</scope>
    <source>
        <strain evidence="1">NBRC 101157</strain>
    </source>
</reference>
<dbReference type="Proteomes" id="UP000680866">
    <property type="component" value="Chromosome"/>
</dbReference>
<dbReference type="RefSeq" id="WP_212821016.1">
    <property type="nucleotide sequence ID" value="NZ_AP023359.1"/>
</dbReference>
<dbReference type="InterPro" id="IPR027417">
    <property type="entry name" value="P-loop_NTPase"/>
</dbReference>
<sequence>MADLARLRALVGQTDPGLAVDDRLPLPAPMQPLLGGRLRRGAVVAIDGGDGRTSLAMMMLAGVSAAGGWCGVIGLPSFGHLAAQELGIRLETLALVPHPGAAWAEAVGALVTGADAVLVDPAVQVPGALARRLAAKARQHRCTLFTLGSAWEGSDLRVSVRRQEWFGLGQGRGRLRSRRLAMAASHRPHAELVLWLPDEVGRVRVVQEVAAPVRLPVGGRHAQAG</sequence>
<dbReference type="AlphaFoldDB" id="A0A810MQP7"/>
<gene>
    <name evidence="1" type="ORF">Prubr_04120</name>
</gene>
<evidence type="ECO:0000313" key="1">
    <source>
        <dbReference type="EMBL" id="BCJ63391.1"/>
    </source>
</evidence>
<protein>
    <recommendedName>
        <fullName evidence="3">Protein RecA</fullName>
    </recommendedName>
</protein>
<keyword evidence="2" id="KW-1185">Reference proteome</keyword>
<name>A0A810MQP7_9ACTN</name>
<evidence type="ECO:0008006" key="3">
    <source>
        <dbReference type="Google" id="ProtNLM"/>
    </source>
</evidence>
<accession>A0A810MQP7</accession>
<organism evidence="1 2">
    <name type="scientific">Polymorphospora rubra</name>
    <dbReference type="NCBI Taxonomy" id="338584"/>
    <lineage>
        <taxon>Bacteria</taxon>
        <taxon>Bacillati</taxon>
        <taxon>Actinomycetota</taxon>
        <taxon>Actinomycetes</taxon>
        <taxon>Micromonosporales</taxon>
        <taxon>Micromonosporaceae</taxon>
        <taxon>Polymorphospora</taxon>
    </lineage>
</organism>
<dbReference type="KEGG" id="pry:Prubr_04120"/>
<proteinExistence type="predicted"/>
<dbReference type="SUPFAM" id="SSF52540">
    <property type="entry name" value="P-loop containing nucleoside triphosphate hydrolases"/>
    <property type="match status" value="1"/>
</dbReference>
<evidence type="ECO:0000313" key="2">
    <source>
        <dbReference type="Proteomes" id="UP000680866"/>
    </source>
</evidence>